<dbReference type="GO" id="GO:0005737">
    <property type="term" value="C:cytoplasm"/>
    <property type="evidence" value="ECO:0007669"/>
    <property type="project" value="UniProtKB-SubCell"/>
</dbReference>
<evidence type="ECO:0000313" key="2">
    <source>
        <dbReference type="EMBL" id="SHK59797.1"/>
    </source>
</evidence>
<comment type="subcellular location">
    <subcellularLocation>
        <location evidence="1">Cytoplasm</location>
    </subcellularLocation>
</comment>
<dbReference type="AlphaFoldDB" id="A0A1M6TS91"/>
<protein>
    <submittedName>
        <fullName evidence="2">Regulator of cell morphogenesis and NO signaling</fullName>
    </submittedName>
</protein>
<name>A0A1M6TS91_REIAG</name>
<dbReference type="Gene3D" id="1.20.120.520">
    <property type="entry name" value="nmb1532 protein domain like"/>
    <property type="match status" value="1"/>
</dbReference>
<dbReference type="STRING" id="156994.SAMN04488028_106161"/>
<gene>
    <name evidence="2" type="ORF">SAMN04488028_106161</name>
</gene>
<dbReference type="InterPro" id="IPR019903">
    <property type="entry name" value="RIC_family"/>
</dbReference>
<keyword evidence="3" id="KW-1185">Reference proteome</keyword>
<dbReference type="PANTHER" id="PTHR36438">
    <property type="entry name" value="IRON-SULFUR CLUSTER REPAIR PROTEIN YTFE"/>
    <property type="match status" value="1"/>
</dbReference>
<dbReference type="EMBL" id="FRAA01000006">
    <property type="protein sequence ID" value="SHK59797.1"/>
    <property type="molecule type" value="Genomic_DNA"/>
</dbReference>
<accession>A0A1M6TS91</accession>
<sequence length="244" mass="28363">MENKSIESLINENFVYAKVLDFFGVEFYESRNKTLKEVCAEHNLSSEQLSAVLENSRSERAMDFLALRKCPVELVIAYLKHSHQVFIKDALPFLLKTVNRLNGGTTSVLKEDLKMILPMFVEDFIKHIYEEEDKFFAYILDLDSYLTEPNSRNPLLDRDDFSIQEFALHHHDSDDEMAGIRGITNSYSLVDLQDVQLKVILQELKAFDDKLQVHARIENDILFPKAMELEKRAKALFRTKVIQN</sequence>
<evidence type="ECO:0000256" key="1">
    <source>
        <dbReference type="ARBA" id="ARBA00004496"/>
    </source>
</evidence>
<proteinExistence type="predicted"/>
<dbReference type="RefSeq" id="WP_073123908.1">
    <property type="nucleotide sequence ID" value="NZ_FRAA01000006.1"/>
</dbReference>
<dbReference type="PANTHER" id="PTHR36438:SF1">
    <property type="entry name" value="IRON-SULFUR CLUSTER REPAIR PROTEIN YTFE"/>
    <property type="match status" value="1"/>
</dbReference>
<organism evidence="2 3">
    <name type="scientific">Reichenbachiella agariperforans</name>
    <dbReference type="NCBI Taxonomy" id="156994"/>
    <lineage>
        <taxon>Bacteria</taxon>
        <taxon>Pseudomonadati</taxon>
        <taxon>Bacteroidota</taxon>
        <taxon>Cytophagia</taxon>
        <taxon>Cytophagales</taxon>
        <taxon>Reichenbachiellaceae</taxon>
        <taxon>Reichenbachiella</taxon>
    </lineage>
</organism>
<dbReference type="Proteomes" id="UP000184474">
    <property type="component" value="Unassembled WGS sequence"/>
</dbReference>
<evidence type="ECO:0000313" key="3">
    <source>
        <dbReference type="Proteomes" id="UP000184474"/>
    </source>
</evidence>
<reference evidence="3" key="1">
    <citation type="submission" date="2016-11" db="EMBL/GenBank/DDBJ databases">
        <authorList>
            <person name="Varghese N."/>
            <person name="Submissions S."/>
        </authorList>
    </citation>
    <scope>NUCLEOTIDE SEQUENCE [LARGE SCALE GENOMIC DNA]</scope>
    <source>
        <strain evidence="3">DSM 26134</strain>
    </source>
</reference>